<dbReference type="GO" id="GO:0044183">
    <property type="term" value="F:protein folding chaperone"/>
    <property type="evidence" value="ECO:0007669"/>
    <property type="project" value="TreeGrafter"/>
</dbReference>
<dbReference type="OrthoDB" id="529194at2759"/>
<evidence type="ECO:0000256" key="6">
    <source>
        <dbReference type="ARBA" id="ARBA00023128"/>
    </source>
</evidence>
<dbReference type="InterPro" id="IPR050435">
    <property type="entry name" value="MZM1/LYRM7"/>
</dbReference>
<sequence length="116" mass="12710">MASSPALTAYRMLLRSTRLAFAGDAPMLLAARAEAGNMFRQNSSLPSQSPETIKAIKHAEEVAAILKANVVQGKQIRGDEERYKLRIHEHTERGDNDTIKMPDGQKVTIDGKTCSS</sequence>
<accession>A0A9P7Z619</accession>
<comment type="subcellular location">
    <subcellularLocation>
        <location evidence="1">Mitochondrion matrix</location>
    </subcellularLocation>
</comment>
<evidence type="ECO:0000256" key="7">
    <source>
        <dbReference type="ARBA" id="ARBA00023186"/>
    </source>
</evidence>
<evidence type="ECO:0000256" key="5">
    <source>
        <dbReference type="ARBA" id="ARBA00022946"/>
    </source>
</evidence>
<feature type="region of interest" description="Disordered" evidence="9">
    <location>
        <begin position="93"/>
        <end position="116"/>
    </location>
</feature>
<evidence type="ECO:0000313" key="11">
    <source>
        <dbReference type="Proteomes" id="UP000887226"/>
    </source>
</evidence>
<protein>
    <recommendedName>
        <fullName evidence="4">Mitochondrial zinc maintenance protein 1, mitochondrial</fullName>
    </recommendedName>
</protein>
<dbReference type="CDD" id="cd20267">
    <property type="entry name" value="Complex1_LYR_LYRM7"/>
    <property type="match status" value="1"/>
</dbReference>
<gene>
    <name evidence="10" type="ORF">BJ878DRAFT_457340</name>
</gene>
<evidence type="ECO:0000256" key="8">
    <source>
        <dbReference type="ARBA" id="ARBA00025268"/>
    </source>
</evidence>
<organism evidence="10 11">
    <name type="scientific">Calycina marina</name>
    <dbReference type="NCBI Taxonomy" id="1763456"/>
    <lineage>
        <taxon>Eukaryota</taxon>
        <taxon>Fungi</taxon>
        <taxon>Dikarya</taxon>
        <taxon>Ascomycota</taxon>
        <taxon>Pezizomycotina</taxon>
        <taxon>Leotiomycetes</taxon>
        <taxon>Helotiales</taxon>
        <taxon>Pezizellaceae</taxon>
        <taxon>Calycina</taxon>
    </lineage>
</organism>
<dbReference type="GO" id="GO:0034551">
    <property type="term" value="P:mitochondrial respiratory chain complex III assembly"/>
    <property type="evidence" value="ECO:0007669"/>
    <property type="project" value="InterPro"/>
</dbReference>
<name>A0A9P7Z619_9HELO</name>
<comment type="similarity">
    <text evidence="2">Belongs to the complex I LYR family. MZM1 subfamily.</text>
</comment>
<evidence type="ECO:0000256" key="3">
    <source>
        <dbReference type="ARBA" id="ARBA00011589"/>
    </source>
</evidence>
<evidence type="ECO:0000313" key="10">
    <source>
        <dbReference type="EMBL" id="KAG9245916.1"/>
    </source>
</evidence>
<evidence type="ECO:0000256" key="2">
    <source>
        <dbReference type="ARBA" id="ARBA00009949"/>
    </source>
</evidence>
<dbReference type="PANTHER" id="PTHR46749">
    <property type="entry name" value="COMPLEX III ASSEMBLY FACTOR LYRM7"/>
    <property type="match status" value="1"/>
</dbReference>
<dbReference type="GO" id="GO:0005759">
    <property type="term" value="C:mitochondrial matrix"/>
    <property type="evidence" value="ECO:0007669"/>
    <property type="project" value="UniProtKB-SubCell"/>
</dbReference>
<comment type="function">
    <text evidence="8">Assembly factor required for Rieske Fe-S protein RIP1 incorporation into the cytochrome b-c1 (CIII) complex. Functions as a chaperone, binding to this subunit within the mitochondrial matrix and stabilizing it prior to its translocation and insertion into the late CIII dimeric intermediate within the mitochondrial inner membrane. Modulates the mitochondrial matrix zinc pool.</text>
</comment>
<evidence type="ECO:0000256" key="1">
    <source>
        <dbReference type="ARBA" id="ARBA00004305"/>
    </source>
</evidence>
<dbReference type="PANTHER" id="PTHR46749:SF1">
    <property type="entry name" value="COMPLEX III ASSEMBLY FACTOR LYRM7"/>
    <property type="match status" value="1"/>
</dbReference>
<reference evidence="10" key="1">
    <citation type="journal article" date="2021" name="IMA Fungus">
        <title>Genomic characterization of three marine fungi, including Emericellopsis atlantica sp. nov. with signatures of a generalist lifestyle and marine biomass degradation.</title>
        <authorList>
            <person name="Hagestad O.C."/>
            <person name="Hou L."/>
            <person name="Andersen J.H."/>
            <person name="Hansen E.H."/>
            <person name="Altermark B."/>
            <person name="Li C."/>
            <person name="Kuhnert E."/>
            <person name="Cox R.J."/>
            <person name="Crous P.W."/>
            <person name="Spatafora J.W."/>
            <person name="Lail K."/>
            <person name="Amirebrahimi M."/>
            <person name="Lipzen A."/>
            <person name="Pangilinan J."/>
            <person name="Andreopoulos W."/>
            <person name="Hayes R.D."/>
            <person name="Ng V."/>
            <person name="Grigoriev I.V."/>
            <person name="Jackson S.A."/>
            <person name="Sutton T.D.S."/>
            <person name="Dobson A.D.W."/>
            <person name="Rama T."/>
        </authorList>
    </citation>
    <scope>NUCLEOTIDE SEQUENCE</scope>
    <source>
        <strain evidence="10">TRa3180A</strain>
    </source>
</reference>
<keyword evidence="6" id="KW-0496">Mitochondrion</keyword>
<keyword evidence="7" id="KW-0143">Chaperone</keyword>
<dbReference type="InterPro" id="IPR045298">
    <property type="entry name" value="Complex1_LYR_LYRM7"/>
</dbReference>
<evidence type="ECO:0000256" key="9">
    <source>
        <dbReference type="SAM" id="MobiDB-lite"/>
    </source>
</evidence>
<dbReference type="EMBL" id="MU253825">
    <property type="protein sequence ID" value="KAG9245916.1"/>
    <property type="molecule type" value="Genomic_DNA"/>
</dbReference>
<dbReference type="AlphaFoldDB" id="A0A9P7Z619"/>
<evidence type="ECO:0000256" key="4">
    <source>
        <dbReference type="ARBA" id="ARBA00015108"/>
    </source>
</evidence>
<keyword evidence="5" id="KW-0809">Transit peptide</keyword>
<dbReference type="Proteomes" id="UP000887226">
    <property type="component" value="Unassembled WGS sequence"/>
</dbReference>
<keyword evidence="11" id="KW-1185">Reference proteome</keyword>
<comment type="subunit">
    <text evidence="3">Interacts with RIP1.</text>
</comment>
<comment type="caution">
    <text evidence="10">The sequence shown here is derived from an EMBL/GenBank/DDBJ whole genome shotgun (WGS) entry which is preliminary data.</text>
</comment>
<proteinExistence type="inferred from homology"/>